<dbReference type="AlphaFoldDB" id="A0A6C0CZL9"/>
<dbReference type="InterPro" id="IPR051091">
    <property type="entry name" value="O-Glucosyltr/Glycosyltrsf_90"/>
</dbReference>
<dbReference type="PANTHER" id="PTHR12203:SF119">
    <property type="entry name" value="GLYCOSYL TRANSFERASE CAP10 DOMAIN-CONTAINING PROTEIN"/>
    <property type="match status" value="1"/>
</dbReference>
<dbReference type="Pfam" id="PF07714">
    <property type="entry name" value="PK_Tyr_Ser-Thr"/>
    <property type="match status" value="1"/>
</dbReference>
<dbReference type="InterPro" id="IPR006598">
    <property type="entry name" value="CAP10"/>
</dbReference>
<dbReference type="SUPFAM" id="SSF56112">
    <property type="entry name" value="Protein kinase-like (PK-like)"/>
    <property type="match status" value="1"/>
</dbReference>
<protein>
    <recommendedName>
        <fullName evidence="1">Protein kinase domain-containing protein</fullName>
    </recommendedName>
</protein>
<dbReference type="GO" id="GO:0005524">
    <property type="term" value="F:ATP binding"/>
    <property type="evidence" value="ECO:0007669"/>
    <property type="project" value="InterPro"/>
</dbReference>
<proteinExistence type="predicted"/>
<dbReference type="InterPro" id="IPR001245">
    <property type="entry name" value="Ser-Thr/Tyr_kinase_cat_dom"/>
</dbReference>
<sequence>MTTTSIFEYKQNIFDSKEECLQSLTHRKQTNVRYKNFNHNVFHAGDEEQFYQYSRIENKRENNISDVSLENNIFKNEKINYWSGYNNLNAVDVNNTFRYIFNKFKKGIFVKIVDNKLTVFLPFSKANFTNEWSNQIKVDPSKYGSVKDFISHICSLDNKQFNPIRVNAHINKWYANNCLVRYEYPISENETNVSIFKHLLETLCAERKVPDVEFFVNKRDFPLLTKNGTEPYNNIWNSTTKRLISHHYDRYLPILSMAGNERYADIKIPTPEDWARVQNYEDKWFAPSCRQYVYNFDKVSWDQKIPTAVFRGGTTGKGVTIENNIRLKLAYLSTITEPDENGVKYIDAGITNWNIRPRKIEGEMYLQTIEIDKLPFGLVPKLTPEEQSAYKYIINVEGHVCAFRLSLELSMGCVILLVQSEWKMWYSHMLKPNKHYIPIQKDLSDLVEKIKWCRENDAKCKKIAENAKEFHAKYLQKDGVLDYMQRILVDIQTNASSYLYNSIAPIDNQIMCEYNTICTNYPATQKTVMDINTIPMTNGRTYGLLKSIEYLVNFVNKNSDFEIVATEDKDEIFRNKLGVIRKFNLANYTFAVKTTSSTQKRKEHIHETFISLHCLNKLSRYIPNFAYIFGFYEKGDTINVITEYIGGITMYDYIKSDKFCLQEYILIIIQLALAIKVAQIKCGFIHYDLTPWNIIIQKIQNPVHFDYAINHDQIYRIKTNIIPVIIDFGKSHVIYNNEHHGFINMYKSSSIQDIVTLVVTSLTQILGEKHLNLTDIHTVLNISNFLTNTQYQRKTFKNIKELRSFLNMSHKYTELISQDKYELELRDPLDFINYINTNIDHKFALLLSVTSSYNSIMNTCNAKQIFHYILASSLESRLETFTDVFKSINHIPVNQENEILWYKSIHYLENIIESTKNNLLVFLKINNIDNKPYQKLYLESIHYLDKLYNDKPVFKNNPDILNFDLAKYRKIKYSDETFLEPDKVLSLLKSIDYNNFKVPDFIVLDNIYDISLYRGKYKLANKNIVFNQINIPKIKEYVADFISLKRVAEVIYKSDAAMVETYIHNEKYIKYKNAYNEIFKYL</sequence>
<dbReference type="EMBL" id="MN739514">
    <property type="protein sequence ID" value="QHT09717.1"/>
    <property type="molecule type" value="Genomic_DNA"/>
</dbReference>
<organism evidence="2">
    <name type="scientific">viral metagenome</name>
    <dbReference type="NCBI Taxonomy" id="1070528"/>
    <lineage>
        <taxon>unclassified sequences</taxon>
        <taxon>metagenomes</taxon>
        <taxon>organismal metagenomes</taxon>
    </lineage>
</organism>
<reference evidence="2" key="1">
    <citation type="journal article" date="2020" name="Nature">
        <title>Giant virus diversity and host interactions through global metagenomics.</title>
        <authorList>
            <person name="Schulz F."/>
            <person name="Roux S."/>
            <person name="Paez-Espino D."/>
            <person name="Jungbluth S."/>
            <person name="Walsh D.A."/>
            <person name="Denef V.J."/>
            <person name="McMahon K.D."/>
            <person name="Konstantinidis K.T."/>
            <person name="Eloe-Fadrosh E.A."/>
            <person name="Kyrpides N.C."/>
            <person name="Woyke T."/>
        </authorList>
    </citation>
    <scope>NUCLEOTIDE SEQUENCE</scope>
    <source>
        <strain evidence="2">GVMAG-M-3300023174-102</strain>
    </source>
</reference>
<dbReference type="Pfam" id="PF05686">
    <property type="entry name" value="Glyco_transf_90"/>
    <property type="match status" value="1"/>
</dbReference>
<dbReference type="InterPro" id="IPR011009">
    <property type="entry name" value="Kinase-like_dom_sf"/>
</dbReference>
<dbReference type="InterPro" id="IPR000719">
    <property type="entry name" value="Prot_kinase_dom"/>
</dbReference>
<dbReference type="PANTHER" id="PTHR12203">
    <property type="entry name" value="KDEL LYS-ASP-GLU-LEU CONTAINING - RELATED"/>
    <property type="match status" value="1"/>
</dbReference>
<dbReference type="PROSITE" id="PS50011">
    <property type="entry name" value="PROTEIN_KINASE_DOM"/>
    <property type="match status" value="1"/>
</dbReference>
<dbReference type="GO" id="GO:0004672">
    <property type="term" value="F:protein kinase activity"/>
    <property type="evidence" value="ECO:0007669"/>
    <property type="project" value="InterPro"/>
</dbReference>
<name>A0A6C0CZL9_9ZZZZ</name>
<accession>A0A6C0CZL9</accession>
<evidence type="ECO:0000313" key="2">
    <source>
        <dbReference type="EMBL" id="QHT09717.1"/>
    </source>
</evidence>
<dbReference type="SMART" id="SM00220">
    <property type="entry name" value="S_TKc"/>
    <property type="match status" value="1"/>
</dbReference>
<dbReference type="Gene3D" id="1.10.510.10">
    <property type="entry name" value="Transferase(Phosphotransferase) domain 1"/>
    <property type="match status" value="1"/>
</dbReference>
<feature type="domain" description="Protein kinase" evidence="1">
    <location>
        <begin position="566"/>
        <end position="893"/>
    </location>
</feature>
<evidence type="ECO:0000259" key="1">
    <source>
        <dbReference type="PROSITE" id="PS50011"/>
    </source>
</evidence>
<dbReference type="SMART" id="SM00672">
    <property type="entry name" value="CAP10"/>
    <property type="match status" value="1"/>
</dbReference>